<dbReference type="Proteomes" id="UP000262699">
    <property type="component" value="Unassembled WGS sequence"/>
</dbReference>
<dbReference type="PANTHER" id="PTHR43772:SF2">
    <property type="entry name" value="PUTATIVE (AFU_ORTHOLOGUE AFUA_2G04480)-RELATED"/>
    <property type="match status" value="1"/>
</dbReference>
<evidence type="ECO:0000313" key="7">
    <source>
        <dbReference type="Proteomes" id="UP000262699"/>
    </source>
</evidence>
<dbReference type="SUPFAM" id="SSF75005">
    <property type="entry name" value="Arabinanase/levansucrase/invertase"/>
    <property type="match status" value="1"/>
</dbReference>
<dbReference type="PANTHER" id="PTHR43772">
    <property type="entry name" value="ENDO-1,4-BETA-XYLANASE"/>
    <property type="match status" value="1"/>
</dbReference>
<keyword evidence="2" id="KW-0624">Polysaccharide degradation</keyword>
<dbReference type="InterPro" id="IPR023296">
    <property type="entry name" value="Glyco_hydro_beta-prop_sf"/>
</dbReference>
<name>A0A3D0WAA9_9SPHN</name>
<gene>
    <name evidence="6" type="ORF">DEP91_05420</name>
</gene>
<evidence type="ECO:0000256" key="1">
    <source>
        <dbReference type="ARBA" id="ARBA00009865"/>
    </source>
</evidence>
<keyword evidence="3" id="KW-0378">Hydrolase</keyword>
<evidence type="ECO:0000256" key="2">
    <source>
        <dbReference type="ARBA" id="ARBA00022651"/>
    </source>
</evidence>
<proteinExistence type="inferred from homology"/>
<evidence type="ECO:0000256" key="3">
    <source>
        <dbReference type="ARBA" id="ARBA00022801"/>
    </source>
</evidence>
<dbReference type="InterPro" id="IPR052176">
    <property type="entry name" value="Glycosyl_Hydrlase_43_Enz"/>
</dbReference>
<keyword evidence="5" id="KW-0326">Glycosidase</keyword>
<keyword evidence="2" id="KW-0858">Xylan degradation</keyword>
<organism evidence="6 7">
    <name type="scientific">Sphingomonas bacterium</name>
    <dbReference type="NCBI Taxonomy" id="1895847"/>
    <lineage>
        <taxon>Bacteria</taxon>
        <taxon>Pseudomonadati</taxon>
        <taxon>Pseudomonadota</taxon>
        <taxon>Alphaproteobacteria</taxon>
        <taxon>Sphingomonadales</taxon>
        <taxon>Sphingomonadaceae</taxon>
        <taxon>Sphingomonas</taxon>
    </lineage>
</organism>
<evidence type="ECO:0000256" key="5">
    <source>
        <dbReference type="ARBA" id="ARBA00023295"/>
    </source>
</evidence>
<dbReference type="InterPro" id="IPR006710">
    <property type="entry name" value="Glyco_hydro_43"/>
</dbReference>
<evidence type="ECO:0008006" key="8">
    <source>
        <dbReference type="Google" id="ProtNLM"/>
    </source>
</evidence>
<feature type="non-terminal residue" evidence="6">
    <location>
        <position position="1"/>
    </location>
</feature>
<dbReference type="GO" id="GO:0045493">
    <property type="term" value="P:xylan catabolic process"/>
    <property type="evidence" value="ECO:0007669"/>
    <property type="project" value="UniProtKB-KW"/>
</dbReference>
<evidence type="ECO:0000313" key="6">
    <source>
        <dbReference type="EMBL" id="HCB75600.1"/>
    </source>
</evidence>
<evidence type="ECO:0000256" key="4">
    <source>
        <dbReference type="ARBA" id="ARBA00023277"/>
    </source>
</evidence>
<dbReference type="EMBL" id="DOYJ01000154">
    <property type="protein sequence ID" value="HCB75600.1"/>
    <property type="molecule type" value="Genomic_DNA"/>
</dbReference>
<dbReference type="AlphaFoldDB" id="A0A3D0WAA9"/>
<dbReference type="Pfam" id="PF04616">
    <property type="entry name" value="Glyco_hydro_43"/>
    <property type="match status" value="1"/>
</dbReference>
<dbReference type="Gene3D" id="2.115.10.20">
    <property type="entry name" value="Glycosyl hydrolase domain, family 43"/>
    <property type="match status" value="1"/>
</dbReference>
<sequence>TPIILTDESACTSSALLPAPRVRMLRSTVASRVKATVLLVSAAPPATSLEKPNEPALSPKIAKMNGDLIEFAEAPRDVKIVDEAGKPLLGGDTQRRFFEGSWLHKYNGKYYLSYSTGDTHNIVYATSDNVYGPYTYRGVVLKPVNGWTSHHSIVEWKGKWWLFYHDVQLSGDTRLRNVKMTELKYNPDGSIQTIDPFAK</sequence>
<comment type="caution">
    <text evidence="6">The sequence shown here is derived from an EMBL/GenBank/DDBJ whole genome shotgun (WGS) entry which is preliminary data.</text>
</comment>
<comment type="similarity">
    <text evidence="1">Belongs to the glycosyl hydrolase 43 family.</text>
</comment>
<accession>A0A3D0WAA9</accession>
<keyword evidence="4" id="KW-0119">Carbohydrate metabolism</keyword>
<protein>
    <recommendedName>
        <fullName evidence="8">Alpha-N-arabinofuranosidase</fullName>
    </recommendedName>
</protein>
<reference evidence="6 7" key="1">
    <citation type="journal article" date="2018" name="Nat. Biotechnol.">
        <title>A standardized bacterial taxonomy based on genome phylogeny substantially revises the tree of life.</title>
        <authorList>
            <person name="Parks D.H."/>
            <person name="Chuvochina M."/>
            <person name="Waite D.W."/>
            <person name="Rinke C."/>
            <person name="Skarshewski A."/>
            <person name="Chaumeil P.A."/>
            <person name="Hugenholtz P."/>
        </authorList>
    </citation>
    <scope>NUCLEOTIDE SEQUENCE [LARGE SCALE GENOMIC DNA]</scope>
    <source>
        <strain evidence="6">UBA9015</strain>
    </source>
</reference>
<dbReference type="GO" id="GO:0004553">
    <property type="term" value="F:hydrolase activity, hydrolyzing O-glycosyl compounds"/>
    <property type="evidence" value="ECO:0007669"/>
    <property type="project" value="InterPro"/>
</dbReference>